<name>A0A2A6LWY1_RHIFR</name>
<protein>
    <submittedName>
        <fullName evidence="4">Alpha/beta hydrolase</fullName>
    </submittedName>
</protein>
<dbReference type="PANTHER" id="PTHR48081">
    <property type="entry name" value="AB HYDROLASE SUPERFAMILY PROTEIN C4A8.06C"/>
    <property type="match status" value="1"/>
</dbReference>
<dbReference type="Proteomes" id="UP000220353">
    <property type="component" value="Unassembled WGS sequence"/>
</dbReference>
<sequence length="307" mass="33013">MDSRRSRPMPMEPGILAFHARCEAFYPADAVNASVAQQRRWYDALCAEFDAPSPAGLTRRDEVVAGRIPIRHYRPAEVATDTRIFYIHGGGFVVGSLESHDAVCAELAHGARAELVSVDYRLAPEHVWPAAFEDCYAVLENLLADDRPLVVVGDSAGGNLVAGIVLKAKAEGHSGIGGQALIYPGLGGDLVSGSYVEMAEAPGLSTTDVAYYREVQKAPADSPLAHPLRADDLAGLPPAYITAAHFDPLRDDARTYAARLALAGVDVTYREEPQMIHAWLRARHMSPGAREGFDHLVHGVARLVGTA</sequence>
<accession>A0A2A6LWY1</accession>
<comment type="similarity">
    <text evidence="1">Belongs to the 'GDXG' lipolytic enzyme family.</text>
</comment>
<dbReference type="InterPro" id="IPR002168">
    <property type="entry name" value="Lipase_GDXG_HIS_AS"/>
</dbReference>
<dbReference type="Pfam" id="PF07859">
    <property type="entry name" value="Abhydrolase_3"/>
    <property type="match status" value="1"/>
</dbReference>
<proteinExistence type="inferred from homology"/>
<dbReference type="InterPro" id="IPR029058">
    <property type="entry name" value="AB_hydrolase_fold"/>
</dbReference>
<dbReference type="RefSeq" id="WP_014329008.1">
    <property type="nucleotide sequence ID" value="NZ_CP187422.1"/>
</dbReference>
<keyword evidence="2 4" id="KW-0378">Hydrolase</keyword>
<gene>
    <name evidence="4" type="ORF">CO661_15370</name>
</gene>
<evidence type="ECO:0000259" key="3">
    <source>
        <dbReference type="Pfam" id="PF07859"/>
    </source>
</evidence>
<evidence type="ECO:0000313" key="4">
    <source>
        <dbReference type="EMBL" id="PDT47051.1"/>
    </source>
</evidence>
<dbReference type="InterPro" id="IPR050300">
    <property type="entry name" value="GDXG_lipolytic_enzyme"/>
</dbReference>
<dbReference type="InterPro" id="IPR013094">
    <property type="entry name" value="AB_hydrolase_3"/>
</dbReference>
<dbReference type="PANTHER" id="PTHR48081:SF8">
    <property type="entry name" value="ALPHA_BETA HYDROLASE FOLD-3 DOMAIN-CONTAINING PROTEIN-RELATED"/>
    <property type="match status" value="1"/>
</dbReference>
<organism evidence="4 5">
    <name type="scientific">Rhizobium fredii</name>
    <name type="common">Sinorhizobium fredii</name>
    <dbReference type="NCBI Taxonomy" id="380"/>
    <lineage>
        <taxon>Bacteria</taxon>
        <taxon>Pseudomonadati</taxon>
        <taxon>Pseudomonadota</taxon>
        <taxon>Alphaproteobacteria</taxon>
        <taxon>Hyphomicrobiales</taxon>
        <taxon>Rhizobiaceae</taxon>
        <taxon>Sinorhizobium/Ensifer group</taxon>
        <taxon>Sinorhizobium</taxon>
    </lineage>
</organism>
<dbReference type="SUPFAM" id="SSF53474">
    <property type="entry name" value="alpha/beta-Hydrolases"/>
    <property type="match status" value="1"/>
</dbReference>
<dbReference type="EMBL" id="NWTC01000010">
    <property type="protein sequence ID" value="PDT47051.1"/>
    <property type="molecule type" value="Genomic_DNA"/>
</dbReference>
<feature type="domain" description="Alpha/beta hydrolase fold-3" evidence="3">
    <location>
        <begin position="84"/>
        <end position="280"/>
    </location>
</feature>
<evidence type="ECO:0000256" key="1">
    <source>
        <dbReference type="ARBA" id="ARBA00010515"/>
    </source>
</evidence>
<dbReference type="GO" id="GO:0016787">
    <property type="term" value="F:hydrolase activity"/>
    <property type="evidence" value="ECO:0007669"/>
    <property type="project" value="UniProtKB-KW"/>
</dbReference>
<reference evidence="4 5" key="1">
    <citation type="submission" date="2017-09" db="EMBL/GenBank/DDBJ databases">
        <title>Comparative genomics of rhizobia isolated from Phaseolus vulgaris in China.</title>
        <authorList>
            <person name="Tong W."/>
        </authorList>
    </citation>
    <scope>NUCLEOTIDE SEQUENCE [LARGE SCALE GENOMIC DNA]</scope>
    <source>
        <strain evidence="4 5">PCH1</strain>
    </source>
</reference>
<dbReference type="AlphaFoldDB" id="A0A2A6LWY1"/>
<evidence type="ECO:0000313" key="5">
    <source>
        <dbReference type="Proteomes" id="UP000220353"/>
    </source>
</evidence>
<evidence type="ECO:0000256" key="2">
    <source>
        <dbReference type="ARBA" id="ARBA00022801"/>
    </source>
</evidence>
<dbReference type="PROSITE" id="PS01173">
    <property type="entry name" value="LIPASE_GDXG_HIS"/>
    <property type="match status" value="1"/>
</dbReference>
<comment type="caution">
    <text evidence="4">The sequence shown here is derived from an EMBL/GenBank/DDBJ whole genome shotgun (WGS) entry which is preliminary data.</text>
</comment>
<dbReference type="Gene3D" id="3.40.50.1820">
    <property type="entry name" value="alpha/beta hydrolase"/>
    <property type="match status" value="1"/>
</dbReference>